<evidence type="ECO:0000313" key="2">
    <source>
        <dbReference type="EMBL" id="KKN16501.1"/>
    </source>
</evidence>
<name>A0A0F9QTQ0_9ZZZZ</name>
<dbReference type="AlphaFoldDB" id="A0A0F9QTQ0"/>
<dbReference type="CDD" id="cd00118">
    <property type="entry name" value="LysM"/>
    <property type="match status" value="2"/>
</dbReference>
<dbReference type="SUPFAM" id="SSF51261">
    <property type="entry name" value="Duplicated hybrid motif"/>
    <property type="match status" value="1"/>
</dbReference>
<dbReference type="InterPro" id="IPR018392">
    <property type="entry name" value="LysM"/>
</dbReference>
<dbReference type="InterPro" id="IPR036779">
    <property type="entry name" value="LysM_dom_sf"/>
</dbReference>
<dbReference type="SMART" id="SM00257">
    <property type="entry name" value="LysM"/>
    <property type="match status" value="3"/>
</dbReference>
<comment type="caution">
    <text evidence="2">The sequence shown here is derived from an EMBL/GenBank/DDBJ whole genome shotgun (WGS) entry which is preliminary data.</text>
</comment>
<feature type="domain" description="LysM" evidence="1">
    <location>
        <begin position="87"/>
        <end position="139"/>
    </location>
</feature>
<dbReference type="CDD" id="cd12797">
    <property type="entry name" value="M23_peptidase"/>
    <property type="match status" value="1"/>
</dbReference>
<reference evidence="2" key="1">
    <citation type="journal article" date="2015" name="Nature">
        <title>Complex archaea that bridge the gap between prokaryotes and eukaryotes.</title>
        <authorList>
            <person name="Spang A."/>
            <person name="Saw J.H."/>
            <person name="Jorgensen S.L."/>
            <person name="Zaremba-Niedzwiedzka K."/>
            <person name="Martijn J."/>
            <person name="Lind A.E."/>
            <person name="van Eijk R."/>
            <person name="Schleper C."/>
            <person name="Guy L."/>
            <person name="Ettema T.J."/>
        </authorList>
    </citation>
    <scope>NUCLEOTIDE SEQUENCE</scope>
</reference>
<protein>
    <recommendedName>
        <fullName evidence="1">LysM domain-containing protein</fullName>
    </recommendedName>
</protein>
<dbReference type="Pfam" id="PF01476">
    <property type="entry name" value="LysM"/>
    <property type="match status" value="2"/>
</dbReference>
<sequence length="383" mass="43279">MLHYKRARRVSVVWAVLLAVFFAMNFSLGFSASPRRRYHIVKSGESLDSIAKQYQGVSVADIIKENNLKKPDHIVPRQRLIIPWKGVQHTVREGEYLELIARAYAKTVGINWRSMMTEIKQSNGLYNPNKLRANQKLFIPRTEKTLQIKIPKKEPQGVWHTIKQDGENIFRIALNYGEDYGIKWQEMQNKIMQHSRNKAVDPRNLQLGQKIFVPEAKKVLEIEIPSQPLVKKEISNSVGSTTAVKIMGEFREEKPILSWPAEGEIVGYYGQGGNEGIDIAVTAGDIVTAPADGVVEWAGEYASLGPSIIIKHEEEGFFSSFSFTNYFTNLSLVYKANKGDKVDKGEPIAEIAASEAANSIRLHFEVHRKENVQDSVNPLDYLP</sequence>
<dbReference type="InterPro" id="IPR050570">
    <property type="entry name" value="Cell_wall_metabolism_enzyme"/>
</dbReference>
<dbReference type="PANTHER" id="PTHR21666">
    <property type="entry name" value="PEPTIDASE-RELATED"/>
    <property type="match status" value="1"/>
</dbReference>
<dbReference type="GO" id="GO:0004222">
    <property type="term" value="F:metalloendopeptidase activity"/>
    <property type="evidence" value="ECO:0007669"/>
    <property type="project" value="TreeGrafter"/>
</dbReference>
<dbReference type="Gene3D" id="3.10.350.10">
    <property type="entry name" value="LysM domain"/>
    <property type="match status" value="3"/>
</dbReference>
<dbReference type="InterPro" id="IPR011055">
    <property type="entry name" value="Dup_hybrid_motif"/>
</dbReference>
<organism evidence="2">
    <name type="scientific">marine sediment metagenome</name>
    <dbReference type="NCBI Taxonomy" id="412755"/>
    <lineage>
        <taxon>unclassified sequences</taxon>
        <taxon>metagenomes</taxon>
        <taxon>ecological metagenomes</taxon>
    </lineage>
</organism>
<evidence type="ECO:0000259" key="1">
    <source>
        <dbReference type="PROSITE" id="PS51782"/>
    </source>
</evidence>
<accession>A0A0F9QTQ0</accession>
<dbReference type="EMBL" id="LAZR01003609">
    <property type="protein sequence ID" value="KKN16501.1"/>
    <property type="molecule type" value="Genomic_DNA"/>
</dbReference>
<dbReference type="PROSITE" id="PS51782">
    <property type="entry name" value="LYSM"/>
    <property type="match status" value="2"/>
</dbReference>
<dbReference type="InterPro" id="IPR016047">
    <property type="entry name" value="M23ase_b-sheet_dom"/>
</dbReference>
<dbReference type="PANTHER" id="PTHR21666:SF270">
    <property type="entry name" value="MUREIN HYDROLASE ACTIVATOR ENVC"/>
    <property type="match status" value="1"/>
</dbReference>
<gene>
    <name evidence="2" type="ORF">LCGC14_0975360</name>
</gene>
<dbReference type="Gene3D" id="2.70.70.10">
    <property type="entry name" value="Glucose Permease (Domain IIA)"/>
    <property type="match status" value="1"/>
</dbReference>
<feature type="domain" description="LysM" evidence="1">
    <location>
        <begin position="37"/>
        <end position="82"/>
    </location>
</feature>
<dbReference type="SUPFAM" id="SSF54106">
    <property type="entry name" value="LysM domain"/>
    <property type="match status" value="2"/>
</dbReference>
<proteinExistence type="predicted"/>
<dbReference type="Pfam" id="PF01551">
    <property type="entry name" value="Peptidase_M23"/>
    <property type="match status" value="1"/>
</dbReference>